<feature type="transmembrane region" description="Helical" evidence="2">
    <location>
        <begin position="145"/>
        <end position="165"/>
    </location>
</feature>
<reference evidence="3 4" key="1">
    <citation type="submission" date="2014-04" db="EMBL/GenBank/DDBJ databases">
        <authorList>
            <consortium name="DOE Joint Genome Institute"/>
            <person name="Kuo A."/>
            <person name="Kohler A."/>
            <person name="Nagy L.G."/>
            <person name="Floudas D."/>
            <person name="Copeland A."/>
            <person name="Barry K.W."/>
            <person name="Cichocki N."/>
            <person name="Veneault-Fourrey C."/>
            <person name="LaButti K."/>
            <person name="Lindquist E.A."/>
            <person name="Lipzen A."/>
            <person name="Lundell T."/>
            <person name="Morin E."/>
            <person name="Murat C."/>
            <person name="Sun H."/>
            <person name="Tunlid A."/>
            <person name="Henrissat B."/>
            <person name="Grigoriev I.V."/>
            <person name="Hibbett D.S."/>
            <person name="Martin F."/>
            <person name="Nordberg H.P."/>
            <person name="Cantor M.N."/>
            <person name="Hua S.X."/>
        </authorList>
    </citation>
    <scope>NUCLEOTIDE SEQUENCE [LARGE SCALE GENOMIC DNA]</scope>
    <source>
        <strain evidence="3 4">Foug A</strain>
    </source>
</reference>
<dbReference type="InParanoid" id="A0A0C2YZI0"/>
<dbReference type="Proteomes" id="UP000053989">
    <property type="component" value="Unassembled WGS sequence"/>
</dbReference>
<gene>
    <name evidence="3" type="ORF">SCLCIDRAFT_1221495</name>
</gene>
<keyword evidence="2" id="KW-0812">Transmembrane</keyword>
<sequence length="313" mass="35080">MKNPSSSRSRLSFAVFGVPSPFDPTCGFVTSSFLYPSVLGAVRALFAVYTLLAIVVILGFEVSVYGGGPSFLCYFTNLSYIGLCAYFWASSVQTIAFARALRGLRDVQDDGQSVRTRGKQGRRTERRRIGYPLQRWPRVLQLMHVLLYTSIVIFPFIISIVYWALLADSQTFATPFNAFGNVSRHILNSAFALFEIICTNVPPPPWSHLVPVAIPLASYLGVAYITYAAQGFYTYSFLNPGTHPARVAGYVFGITLAYCIVFAIVKGMITLRWRWSGRYWGSREDEERQGEPEALNDWEEVDSPREQSSAPRL</sequence>
<dbReference type="STRING" id="1036808.A0A0C2YZI0"/>
<dbReference type="PANTHER" id="PTHR12242:SF1">
    <property type="entry name" value="MYND-TYPE DOMAIN-CONTAINING PROTEIN"/>
    <property type="match status" value="1"/>
</dbReference>
<keyword evidence="4" id="KW-1185">Reference proteome</keyword>
<dbReference type="AlphaFoldDB" id="A0A0C2YZI0"/>
<evidence type="ECO:0000313" key="4">
    <source>
        <dbReference type="Proteomes" id="UP000053989"/>
    </source>
</evidence>
<feature type="transmembrane region" description="Helical" evidence="2">
    <location>
        <begin position="247"/>
        <end position="269"/>
    </location>
</feature>
<proteinExistence type="predicted"/>
<keyword evidence="2" id="KW-0472">Membrane</keyword>
<reference evidence="4" key="2">
    <citation type="submission" date="2015-01" db="EMBL/GenBank/DDBJ databases">
        <title>Evolutionary Origins and Diversification of the Mycorrhizal Mutualists.</title>
        <authorList>
            <consortium name="DOE Joint Genome Institute"/>
            <consortium name="Mycorrhizal Genomics Consortium"/>
            <person name="Kohler A."/>
            <person name="Kuo A."/>
            <person name="Nagy L.G."/>
            <person name="Floudas D."/>
            <person name="Copeland A."/>
            <person name="Barry K.W."/>
            <person name="Cichocki N."/>
            <person name="Veneault-Fourrey C."/>
            <person name="LaButti K."/>
            <person name="Lindquist E.A."/>
            <person name="Lipzen A."/>
            <person name="Lundell T."/>
            <person name="Morin E."/>
            <person name="Murat C."/>
            <person name="Riley R."/>
            <person name="Ohm R."/>
            <person name="Sun H."/>
            <person name="Tunlid A."/>
            <person name="Henrissat B."/>
            <person name="Grigoriev I.V."/>
            <person name="Hibbett D.S."/>
            <person name="Martin F."/>
        </authorList>
    </citation>
    <scope>NUCLEOTIDE SEQUENCE [LARGE SCALE GENOMIC DNA]</scope>
    <source>
        <strain evidence="4">Foug A</strain>
    </source>
</reference>
<feature type="transmembrane region" description="Helical" evidence="2">
    <location>
        <begin position="44"/>
        <end position="66"/>
    </location>
</feature>
<name>A0A0C2YZI0_9AGAM</name>
<dbReference type="EMBL" id="KN822143">
    <property type="protein sequence ID" value="KIM54983.1"/>
    <property type="molecule type" value="Genomic_DNA"/>
</dbReference>
<evidence type="ECO:0000256" key="2">
    <source>
        <dbReference type="SAM" id="Phobius"/>
    </source>
</evidence>
<feature type="region of interest" description="Disordered" evidence="1">
    <location>
        <begin position="283"/>
        <end position="313"/>
    </location>
</feature>
<evidence type="ECO:0000313" key="3">
    <source>
        <dbReference type="EMBL" id="KIM54983.1"/>
    </source>
</evidence>
<feature type="transmembrane region" description="Helical" evidence="2">
    <location>
        <begin position="78"/>
        <end position="98"/>
    </location>
</feature>
<dbReference type="OrthoDB" id="419711at2759"/>
<organism evidence="3 4">
    <name type="scientific">Scleroderma citrinum Foug A</name>
    <dbReference type="NCBI Taxonomy" id="1036808"/>
    <lineage>
        <taxon>Eukaryota</taxon>
        <taxon>Fungi</taxon>
        <taxon>Dikarya</taxon>
        <taxon>Basidiomycota</taxon>
        <taxon>Agaricomycotina</taxon>
        <taxon>Agaricomycetes</taxon>
        <taxon>Agaricomycetidae</taxon>
        <taxon>Boletales</taxon>
        <taxon>Sclerodermatineae</taxon>
        <taxon>Sclerodermataceae</taxon>
        <taxon>Scleroderma</taxon>
    </lineage>
</organism>
<feature type="transmembrane region" description="Helical" evidence="2">
    <location>
        <begin position="185"/>
        <end position="202"/>
    </location>
</feature>
<dbReference type="PANTHER" id="PTHR12242">
    <property type="entry name" value="OS02G0130600 PROTEIN-RELATED"/>
    <property type="match status" value="1"/>
</dbReference>
<protein>
    <submittedName>
        <fullName evidence="3">Uncharacterized protein</fullName>
    </submittedName>
</protein>
<accession>A0A0C2YZI0</accession>
<dbReference type="GO" id="GO:0016020">
    <property type="term" value="C:membrane"/>
    <property type="evidence" value="ECO:0007669"/>
    <property type="project" value="TreeGrafter"/>
</dbReference>
<feature type="transmembrane region" description="Helical" evidence="2">
    <location>
        <begin position="209"/>
        <end position="227"/>
    </location>
</feature>
<keyword evidence="2" id="KW-1133">Transmembrane helix</keyword>
<dbReference type="HOGENOM" id="CLU_062880_0_0_1"/>
<evidence type="ECO:0000256" key="1">
    <source>
        <dbReference type="SAM" id="MobiDB-lite"/>
    </source>
</evidence>